<dbReference type="GO" id="GO:0009486">
    <property type="term" value="F:cytochrome bo3 ubiquinol oxidase activity"/>
    <property type="evidence" value="ECO:0007669"/>
    <property type="project" value="InterPro"/>
</dbReference>
<evidence type="ECO:0000256" key="2">
    <source>
        <dbReference type="ARBA" id="ARBA00007866"/>
    </source>
</evidence>
<keyword evidence="19" id="KW-1185">Reference proteome</keyword>
<keyword evidence="9 15" id="KW-1133">Transmembrane helix</keyword>
<evidence type="ECO:0000256" key="12">
    <source>
        <dbReference type="ARBA" id="ARBA00023139"/>
    </source>
</evidence>
<evidence type="ECO:0000256" key="4">
    <source>
        <dbReference type="ARBA" id="ARBA00022475"/>
    </source>
</evidence>
<keyword evidence="7" id="KW-0732">Signal</keyword>
<keyword evidence="4" id="KW-1003">Cell membrane</keyword>
<keyword evidence="11 15" id="KW-0472">Membrane</keyword>
<name>A0A9W6J5J6_9HYPH</name>
<evidence type="ECO:0000256" key="1">
    <source>
        <dbReference type="ARBA" id="ARBA00004651"/>
    </source>
</evidence>
<evidence type="ECO:0000256" key="8">
    <source>
        <dbReference type="ARBA" id="ARBA00022982"/>
    </source>
</evidence>
<dbReference type="PANTHER" id="PTHR22888">
    <property type="entry name" value="CYTOCHROME C OXIDASE, SUBUNIT II"/>
    <property type="match status" value="1"/>
</dbReference>
<evidence type="ECO:0000256" key="15">
    <source>
        <dbReference type="SAM" id="Phobius"/>
    </source>
</evidence>
<dbReference type="GO" id="GO:0042773">
    <property type="term" value="P:ATP synthesis coupled electron transport"/>
    <property type="evidence" value="ECO:0007669"/>
    <property type="project" value="TreeGrafter"/>
</dbReference>
<feature type="transmembrane region" description="Helical" evidence="15">
    <location>
        <begin position="82"/>
        <end position="103"/>
    </location>
</feature>
<comment type="subcellular location">
    <subcellularLocation>
        <location evidence="1">Cell membrane</location>
        <topology evidence="1">Multi-pass membrane protein</topology>
    </subcellularLocation>
</comment>
<keyword evidence="5" id="KW-0679">Respiratory chain</keyword>
<evidence type="ECO:0000256" key="10">
    <source>
        <dbReference type="ARBA" id="ARBA00023002"/>
    </source>
</evidence>
<comment type="caution">
    <text evidence="18">The sequence shown here is derived from an EMBL/GenBank/DDBJ whole genome shotgun (WGS) entry which is preliminary data.</text>
</comment>
<dbReference type="SUPFAM" id="SSF81464">
    <property type="entry name" value="Cytochrome c oxidase subunit II-like, transmembrane region"/>
    <property type="match status" value="1"/>
</dbReference>
<keyword evidence="6 15" id="KW-0812">Transmembrane</keyword>
<feature type="transmembrane region" description="Helical" evidence="15">
    <location>
        <begin position="37"/>
        <end position="61"/>
    </location>
</feature>
<dbReference type="InterPro" id="IPR002429">
    <property type="entry name" value="CcO_II-like_C"/>
</dbReference>
<accession>A0A9W6J5J6</accession>
<evidence type="ECO:0000256" key="3">
    <source>
        <dbReference type="ARBA" id="ARBA00022448"/>
    </source>
</evidence>
<comment type="similarity">
    <text evidence="2">Belongs to the cytochrome c oxidase subunit 2 family.</text>
</comment>
<gene>
    <name evidence="18" type="primary">cyoA</name>
    <name evidence="18" type="ORF">GCM10008179_33210</name>
</gene>
<evidence type="ECO:0000313" key="18">
    <source>
        <dbReference type="EMBL" id="GLK69683.1"/>
    </source>
</evidence>
<dbReference type="NCBIfam" id="TIGR01433">
    <property type="entry name" value="CyoA"/>
    <property type="match status" value="1"/>
</dbReference>
<dbReference type="GO" id="GO:0016682">
    <property type="term" value="F:oxidoreductase activity, acting on diphenols and related substances as donors, oxygen as acceptor"/>
    <property type="evidence" value="ECO:0007669"/>
    <property type="project" value="InterPro"/>
</dbReference>
<dbReference type="CDD" id="cd04212">
    <property type="entry name" value="CuRO_UO_II"/>
    <property type="match status" value="1"/>
</dbReference>
<evidence type="ECO:0000256" key="5">
    <source>
        <dbReference type="ARBA" id="ARBA00022660"/>
    </source>
</evidence>
<feature type="domain" description="Cytochrome oxidase subunit II transmembrane region profile" evidence="17">
    <location>
        <begin position="15"/>
        <end position="112"/>
    </location>
</feature>
<dbReference type="InterPro" id="IPR008972">
    <property type="entry name" value="Cupredoxin"/>
</dbReference>
<dbReference type="PROSITE" id="PS50999">
    <property type="entry name" value="COX2_TM"/>
    <property type="match status" value="1"/>
</dbReference>
<reference evidence="18" key="1">
    <citation type="journal article" date="2014" name="Int. J. Syst. Evol. Microbiol.">
        <title>Complete genome sequence of Corynebacterium casei LMG S-19264T (=DSM 44701T), isolated from a smear-ripened cheese.</title>
        <authorList>
            <consortium name="US DOE Joint Genome Institute (JGI-PGF)"/>
            <person name="Walter F."/>
            <person name="Albersmeier A."/>
            <person name="Kalinowski J."/>
            <person name="Ruckert C."/>
        </authorList>
    </citation>
    <scope>NUCLEOTIDE SEQUENCE</scope>
    <source>
        <strain evidence="18">VKM B-2347</strain>
    </source>
</reference>
<organism evidence="18 19">
    <name type="scientific">Hansschlegelia plantiphila</name>
    <dbReference type="NCBI Taxonomy" id="374655"/>
    <lineage>
        <taxon>Bacteria</taxon>
        <taxon>Pseudomonadati</taxon>
        <taxon>Pseudomonadota</taxon>
        <taxon>Alphaproteobacteria</taxon>
        <taxon>Hyphomicrobiales</taxon>
        <taxon>Methylopilaceae</taxon>
        <taxon>Hansschlegelia</taxon>
    </lineage>
</organism>
<keyword evidence="10" id="KW-0560">Oxidoreductase</keyword>
<keyword evidence="8" id="KW-0249">Electron transport</keyword>
<dbReference type="Gene3D" id="2.60.40.420">
    <property type="entry name" value="Cupredoxins - blue copper proteins"/>
    <property type="match status" value="1"/>
</dbReference>
<dbReference type="Proteomes" id="UP001143372">
    <property type="component" value="Unassembled WGS sequence"/>
</dbReference>
<evidence type="ECO:0000259" key="16">
    <source>
        <dbReference type="PROSITE" id="PS50857"/>
    </source>
</evidence>
<keyword evidence="12" id="KW-0564">Palmitate</keyword>
<proteinExistence type="inferred from homology"/>
<dbReference type="InterPro" id="IPR006333">
    <property type="entry name" value="Cyt_o_ubiquinol_oxidase_su2"/>
</dbReference>
<dbReference type="InterPro" id="IPR034227">
    <property type="entry name" value="CuRO_UO_II"/>
</dbReference>
<keyword evidence="3" id="KW-0813">Transport</keyword>
<evidence type="ECO:0000256" key="13">
    <source>
        <dbReference type="ARBA" id="ARBA00023288"/>
    </source>
</evidence>
<evidence type="ECO:0000256" key="6">
    <source>
        <dbReference type="ARBA" id="ARBA00022692"/>
    </source>
</evidence>
<dbReference type="PROSITE" id="PS51257">
    <property type="entry name" value="PROKAR_LIPOPROTEIN"/>
    <property type="match status" value="1"/>
</dbReference>
<dbReference type="EMBL" id="BSFI01000023">
    <property type="protein sequence ID" value="GLK69683.1"/>
    <property type="molecule type" value="Genomic_DNA"/>
</dbReference>
<dbReference type="InterPro" id="IPR010514">
    <property type="entry name" value="COX_ARM"/>
</dbReference>
<evidence type="ECO:0000313" key="19">
    <source>
        <dbReference type="Proteomes" id="UP001143372"/>
    </source>
</evidence>
<dbReference type="Gene3D" id="1.10.287.90">
    <property type="match status" value="1"/>
</dbReference>
<evidence type="ECO:0000256" key="14">
    <source>
        <dbReference type="ARBA" id="ARBA00030198"/>
    </source>
</evidence>
<dbReference type="InterPro" id="IPR045187">
    <property type="entry name" value="CcO_II"/>
</dbReference>
<evidence type="ECO:0000256" key="7">
    <source>
        <dbReference type="ARBA" id="ARBA00022729"/>
    </source>
</evidence>
<keyword evidence="13" id="KW-0449">Lipoprotein</keyword>
<evidence type="ECO:0000256" key="9">
    <source>
        <dbReference type="ARBA" id="ARBA00022989"/>
    </source>
</evidence>
<evidence type="ECO:0000259" key="17">
    <source>
        <dbReference type="PROSITE" id="PS50999"/>
    </source>
</evidence>
<reference evidence="18" key="2">
    <citation type="submission" date="2023-01" db="EMBL/GenBank/DDBJ databases">
        <authorList>
            <person name="Sun Q."/>
            <person name="Evtushenko L."/>
        </authorList>
    </citation>
    <scope>NUCLEOTIDE SEQUENCE</scope>
    <source>
        <strain evidence="18">VKM B-2347</strain>
    </source>
</reference>
<dbReference type="Pfam" id="PF06481">
    <property type="entry name" value="COX_ARM"/>
    <property type="match status" value="1"/>
</dbReference>
<dbReference type="GO" id="GO:0005886">
    <property type="term" value="C:plasma membrane"/>
    <property type="evidence" value="ECO:0007669"/>
    <property type="project" value="UniProtKB-SubCell"/>
</dbReference>
<protein>
    <recommendedName>
        <fullName evidence="14">Ubiquinol oxidase polypeptide II</fullName>
    </recommendedName>
</protein>
<dbReference type="AlphaFoldDB" id="A0A9W6J5J6"/>
<dbReference type="InterPro" id="IPR036257">
    <property type="entry name" value="Cyt_c_oxidase_su2_TM_sf"/>
</dbReference>
<dbReference type="GO" id="GO:0004129">
    <property type="term" value="F:cytochrome-c oxidase activity"/>
    <property type="evidence" value="ECO:0007669"/>
    <property type="project" value="InterPro"/>
</dbReference>
<dbReference type="PANTHER" id="PTHR22888:SF18">
    <property type="entry name" value="CYTOCHROME BO(3) UBIQUINOL OXIDASE SUBUNIT 2"/>
    <property type="match status" value="1"/>
</dbReference>
<feature type="domain" description="Cytochrome oxidase subunit II copper A binding" evidence="16">
    <location>
        <begin position="127"/>
        <end position="239"/>
    </location>
</feature>
<dbReference type="SUPFAM" id="SSF49503">
    <property type="entry name" value="Cupredoxins"/>
    <property type="match status" value="1"/>
</dbReference>
<dbReference type="PROSITE" id="PS50857">
    <property type="entry name" value="COX2_CUA"/>
    <property type="match status" value="1"/>
</dbReference>
<dbReference type="Pfam" id="PF00116">
    <property type="entry name" value="COX2"/>
    <property type="match status" value="1"/>
</dbReference>
<sequence length="380" mass="41259">MTKLRRLVLLPLLGLLSGCNMVVLNPSGDVAAQQRDLLIVSTALMLLIIVPVIVLTLLFAWRYRSSNKDAVYAPEWAHSTGLEVVIWSAPLVIIIALGAITWVSTHLLDPYRPIERLDASRPIPEGVKPLTVQVVALDWKWLFVYPDLGVATVNELAAPVDTPIAFKITASSVMNSFYVPALAGQIYAMPGMETKLHAVINKPGDYEGFSANYSGQGFSGMRFKFRGLGREDFDKWVASVKADGGGLERQDYLALERPSEREPVRHYASVASDLYDAILNRCVDRSKMCQSDMMRIDAQGGLGVAGVENVITLGKDGRDRAFAKSYVAAVCTPEAPRASVASEAPVGGRSGEPPIFEMKATRTSFVSDGRSPAARAVSSE</sequence>
<evidence type="ECO:0000256" key="11">
    <source>
        <dbReference type="ARBA" id="ARBA00023136"/>
    </source>
</evidence>
<dbReference type="GO" id="GO:0005507">
    <property type="term" value="F:copper ion binding"/>
    <property type="evidence" value="ECO:0007669"/>
    <property type="project" value="InterPro"/>
</dbReference>
<dbReference type="InterPro" id="IPR011759">
    <property type="entry name" value="Cyt_c_oxidase_su2_TM_dom"/>
</dbReference>